<dbReference type="RefSeq" id="WP_309562747.1">
    <property type="nucleotide sequence ID" value="NZ_JAVJIU010000006.1"/>
</dbReference>
<comment type="caution">
    <text evidence="1">The sequence shown here is derived from an EMBL/GenBank/DDBJ whole genome shotgun (WGS) entry which is preliminary data.</text>
</comment>
<evidence type="ECO:0000313" key="2">
    <source>
        <dbReference type="Proteomes" id="UP001257234"/>
    </source>
</evidence>
<dbReference type="Pfam" id="PF14356">
    <property type="entry name" value="DUF4403"/>
    <property type="match status" value="1"/>
</dbReference>
<reference evidence="2" key="1">
    <citation type="submission" date="2023-07" db="EMBL/GenBank/DDBJ databases">
        <title>Christiangramia sp. SM2212., a novel bacterium of the family Flavobacteriaceae isolated from the sea sediment.</title>
        <authorList>
            <person name="Wang J."/>
            <person name="Zhang X."/>
        </authorList>
    </citation>
    <scope>NUCLEOTIDE SEQUENCE [LARGE SCALE GENOMIC DNA]</scope>
    <source>
        <strain evidence="2">SM2212</strain>
    </source>
</reference>
<organism evidence="1 2">
    <name type="scientific">Christiangramia sediminicola</name>
    <dbReference type="NCBI Taxonomy" id="3073267"/>
    <lineage>
        <taxon>Bacteria</taxon>
        <taxon>Pseudomonadati</taxon>
        <taxon>Bacteroidota</taxon>
        <taxon>Flavobacteriia</taxon>
        <taxon>Flavobacteriales</taxon>
        <taxon>Flavobacteriaceae</taxon>
        <taxon>Christiangramia</taxon>
    </lineage>
</organism>
<keyword evidence="2" id="KW-1185">Reference proteome</keyword>
<dbReference type="EMBL" id="JAVJIU010000006">
    <property type="protein sequence ID" value="MDR5591914.1"/>
    <property type="molecule type" value="Genomic_DNA"/>
</dbReference>
<accession>A0ABU1EU44</accession>
<evidence type="ECO:0000313" key="1">
    <source>
        <dbReference type="EMBL" id="MDR5591914.1"/>
    </source>
</evidence>
<name>A0ABU1EU44_9FLAO</name>
<proteinExistence type="predicted"/>
<protein>
    <submittedName>
        <fullName evidence="1">DUF4403 family protein</fullName>
    </submittedName>
</protein>
<dbReference type="Proteomes" id="UP001257234">
    <property type="component" value="Unassembled WGS sequence"/>
</dbReference>
<dbReference type="InterPro" id="IPR025515">
    <property type="entry name" value="DUF4403"/>
</dbReference>
<sequence>MNEQAKITDANIDITIPIKIGYPVLNTYLKEKLVGEIISKEDENGKKSNYAQILDISMEQSELEEFDLCLHITLQTLTSLFKNKQIKLLFHASLELDRELQKISLKDYEVDGKTKNWIANQLLETVVNKWMYSKLKEKMNFNFMPHIEEQMDSLNEKLENKLEAKEGIHLIGSLEGLEVSKFHAGESDLWISMNMKAQGVVEIEKIKL</sequence>
<gene>
    <name evidence="1" type="ORF">RE431_14820</name>
</gene>